<comment type="caution">
    <text evidence="4">The sequence shown here is derived from an EMBL/GenBank/DDBJ whole genome shotgun (WGS) entry which is preliminary data.</text>
</comment>
<dbReference type="Proteomes" id="UP001159364">
    <property type="component" value="Linkage Group LG08"/>
</dbReference>
<keyword evidence="3" id="KW-0539">Nucleus</keyword>
<evidence type="ECO:0000256" key="1">
    <source>
        <dbReference type="ARBA" id="ARBA00004123"/>
    </source>
</evidence>
<evidence type="ECO:0000313" key="6">
    <source>
        <dbReference type="Proteomes" id="UP001159364"/>
    </source>
</evidence>
<name>A0AAV8S540_9ROSI</name>
<comment type="similarity">
    <text evidence="2">Belongs to the NPR1-interactor family.</text>
</comment>
<sequence>MENDEKVKGRVCIDGLDVKEEEENRKMEEFFALIRGFQEARNRRKVEILEERERKKAKKTIRVDRGQSSSWVPSFVLEDFTAEIEFEKPALIFPQPCNKKNDEEDHNGVNLKLTL</sequence>
<dbReference type="GO" id="GO:0010112">
    <property type="term" value="P:regulation of systemic acquired resistance"/>
    <property type="evidence" value="ECO:0007669"/>
    <property type="project" value="InterPro"/>
</dbReference>
<dbReference type="AlphaFoldDB" id="A0AAV8S540"/>
<proteinExistence type="inferred from homology"/>
<dbReference type="InterPro" id="IPR031425">
    <property type="entry name" value="NPR1/NH1-interacting"/>
</dbReference>
<accession>A0AAV8S540</accession>
<dbReference type="EMBL" id="JAIWQS010000008">
    <property type="protein sequence ID" value="KAJ8899000.1"/>
    <property type="molecule type" value="Genomic_DNA"/>
</dbReference>
<protein>
    <submittedName>
        <fullName evidence="4">Uncharacterized protein</fullName>
    </submittedName>
</protein>
<organism evidence="4 6">
    <name type="scientific">Erythroxylum novogranatense</name>
    <dbReference type="NCBI Taxonomy" id="1862640"/>
    <lineage>
        <taxon>Eukaryota</taxon>
        <taxon>Viridiplantae</taxon>
        <taxon>Streptophyta</taxon>
        <taxon>Embryophyta</taxon>
        <taxon>Tracheophyta</taxon>
        <taxon>Spermatophyta</taxon>
        <taxon>Magnoliopsida</taxon>
        <taxon>eudicotyledons</taxon>
        <taxon>Gunneridae</taxon>
        <taxon>Pentapetalae</taxon>
        <taxon>rosids</taxon>
        <taxon>fabids</taxon>
        <taxon>Malpighiales</taxon>
        <taxon>Erythroxylaceae</taxon>
        <taxon>Erythroxylum</taxon>
    </lineage>
</organism>
<dbReference type="PANTHER" id="PTHR33669:SF1">
    <property type="entry name" value="PROTEIN NIM1-INTERACTING 1"/>
    <property type="match status" value="1"/>
</dbReference>
<evidence type="ECO:0000256" key="3">
    <source>
        <dbReference type="ARBA" id="ARBA00023242"/>
    </source>
</evidence>
<dbReference type="GO" id="GO:0005634">
    <property type="term" value="C:nucleus"/>
    <property type="evidence" value="ECO:0007669"/>
    <property type="project" value="UniProtKB-SubCell"/>
</dbReference>
<gene>
    <name evidence="5" type="ORF">K2173_008823</name>
    <name evidence="4" type="ORF">K2173_014496</name>
</gene>
<dbReference type="Pfam" id="PF15699">
    <property type="entry name" value="NPR1_interact"/>
    <property type="match status" value="1"/>
</dbReference>
<reference evidence="4 6" key="1">
    <citation type="submission" date="2021-09" db="EMBL/GenBank/DDBJ databases">
        <title>Genomic insights and catalytic innovation underlie evolution of tropane alkaloids biosynthesis.</title>
        <authorList>
            <person name="Wang Y.-J."/>
            <person name="Tian T."/>
            <person name="Huang J.-P."/>
            <person name="Huang S.-X."/>
        </authorList>
    </citation>
    <scope>NUCLEOTIDE SEQUENCE [LARGE SCALE GENOMIC DNA]</scope>
    <source>
        <strain evidence="4">KIB-2018</strain>
        <tissue evidence="4">Leaf</tissue>
    </source>
</reference>
<dbReference type="PANTHER" id="PTHR33669">
    <property type="entry name" value="PROTEIN NEGATIVE REGULATOR OF RESISTANCE"/>
    <property type="match status" value="1"/>
</dbReference>
<comment type="subcellular location">
    <subcellularLocation>
        <location evidence="1">Nucleus</location>
    </subcellularLocation>
</comment>
<evidence type="ECO:0000313" key="5">
    <source>
        <dbReference type="EMBL" id="KAJ8899000.1"/>
    </source>
</evidence>
<keyword evidence="6" id="KW-1185">Reference proteome</keyword>
<dbReference type="EMBL" id="JAIWQS010000227">
    <property type="protein sequence ID" value="KAJ8747181.1"/>
    <property type="molecule type" value="Genomic_DNA"/>
</dbReference>
<evidence type="ECO:0000313" key="4">
    <source>
        <dbReference type="EMBL" id="KAJ8747181.1"/>
    </source>
</evidence>
<evidence type="ECO:0000256" key="2">
    <source>
        <dbReference type="ARBA" id="ARBA00009937"/>
    </source>
</evidence>